<dbReference type="PANTHER" id="PTHR46696">
    <property type="entry name" value="P450, PUTATIVE (EUROFUNG)-RELATED"/>
    <property type="match status" value="1"/>
</dbReference>
<dbReference type="InterPro" id="IPR017972">
    <property type="entry name" value="Cyt_P450_CS"/>
</dbReference>
<evidence type="ECO:0000313" key="5">
    <source>
        <dbReference type="Proteomes" id="UP001596220"/>
    </source>
</evidence>
<dbReference type="PROSITE" id="PS00086">
    <property type="entry name" value="CYTOCHROME_P450"/>
    <property type="match status" value="1"/>
</dbReference>
<dbReference type="Proteomes" id="UP001596220">
    <property type="component" value="Unassembled WGS sequence"/>
</dbReference>
<keyword evidence="2" id="KW-0408">Iron</keyword>
<keyword evidence="2" id="KW-0479">Metal-binding</keyword>
<keyword evidence="2 4" id="KW-0560">Oxidoreductase</keyword>
<comment type="caution">
    <text evidence="4">The sequence shown here is derived from an EMBL/GenBank/DDBJ whole genome shotgun (WGS) entry which is preliminary data.</text>
</comment>
<dbReference type="PANTHER" id="PTHR46696:SF1">
    <property type="entry name" value="CYTOCHROME P450 YJIB-RELATED"/>
    <property type="match status" value="1"/>
</dbReference>
<feature type="region of interest" description="Disordered" evidence="3">
    <location>
        <begin position="1"/>
        <end position="28"/>
    </location>
</feature>
<keyword evidence="2" id="KW-0349">Heme</keyword>
<comment type="similarity">
    <text evidence="1 2">Belongs to the cytochrome P450 family.</text>
</comment>
<dbReference type="SUPFAM" id="SSF48264">
    <property type="entry name" value="Cytochrome P450"/>
    <property type="match status" value="1"/>
</dbReference>
<evidence type="ECO:0000256" key="1">
    <source>
        <dbReference type="ARBA" id="ARBA00010617"/>
    </source>
</evidence>
<dbReference type="Gene3D" id="1.10.630.10">
    <property type="entry name" value="Cytochrome P450"/>
    <property type="match status" value="1"/>
</dbReference>
<gene>
    <name evidence="4" type="ORF">ACFP3R_01710</name>
</gene>
<dbReference type="PRINTS" id="PR00359">
    <property type="entry name" value="BP450"/>
</dbReference>
<keyword evidence="5" id="KW-1185">Reference proteome</keyword>
<dbReference type="RefSeq" id="WP_380632027.1">
    <property type="nucleotide sequence ID" value="NZ_JBHSQO010000001.1"/>
</dbReference>
<name>A0ABW1NX73_9PSEU</name>
<dbReference type="EMBL" id="JBHSQO010000001">
    <property type="protein sequence ID" value="MFC6087979.1"/>
    <property type="molecule type" value="Genomic_DNA"/>
</dbReference>
<reference evidence="5" key="1">
    <citation type="journal article" date="2019" name="Int. J. Syst. Evol. Microbiol.">
        <title>The Global Catalogue of Microorganisms (GCM) 10K type strain sequencing project: providing services to taxonomists for standard genome sequencing and annotation.</title>
        <authorList>
            <consortium name="The Broad Institute Genomics Platform"/>
            <consortium name="The Broad Institute Genome Sequencing Center for Infectious Disease"/>
            <person name="Wu L."/>
            <person name="Ma J."/>
        </authorList>
    </citation>
    <scope>NUCLEOTIDE SEQUENCE [LARGE SCALE GENOMIC DNA]</scope>
    <source>
        <strain evidence="5">CGMCC 4.7246</strain>
    </source>
</reference>
<evidence type="ECO:0000256" key="3">
    <source>
        <dbReference type="SAM" id="MobiDB-lite"/>
    </source>
</evidence>
<dbReference type="EC" id="1.14.-.-" evidence="4"/>
<dbReference type="Pfam" id="PF00067">
    <property type="entry name" value="p450"/>
    <property type="match status" value="1"/>
</dbReference>
<proteinExistence type="inferred from homology"/>
<keyword evidence="2" id="KW-0503">Monooxygenase</keyword>
<dbReference type="CDD" id="cd11030">
    <property type="entry name" value="CYP105-like"/>
    <property type="match status" value="1"/>
</dbReference>
<dbReference type="InterPro" id="IPR002397">
    <property type="entry name" value="Cyt_P450_B"/>
</dbReference>
<dbReference type="InterPro" id="IPR036396">
    <property type="entry name" value="Cyt_P450_sf"/>
</dbReference>
<protein>
    <submittedName>
        <fullName evidence="4">Cytochrome P450</fullName>
        <ecNumber evidence="4">1.14.-.-</ecNumber>
    </submittedName>
</protein>
<organism evidence="4 5">
    <name type="scientific">Saccharothrix lopnurensis</name>
    <dbReference type="NCBI Taxonomy" id="1670621"/>
    <lineage>
        <taxon>Bacteria</taxon>
        <taxon>Bacillati</taxon>
        <taxon>Actinomycetota</taxon>
        <taxon>Actinomycetes</taxon>
        <taxon>Pseudonocardiales</taxon>
        <taxon>Pseudonocardiaceae</taxon>
        <taxon>Saccharothrix</taxon>
    </lineage>
</organism>
<sequence>MQHQQIPVVESLPTTRPEGRPLDPPPELARIREQGPLTRMRYPDGHVGWLATGHAEARAVLADPRFTSRYELLHLPQPLPDGATMPPAPVGDLTGIDPPGHTRYRKLLTGRFTVRRMRVLTERLEQITAEHLDALEQRGGPADLVEAYAHPVPAMMICELLGVPYEDRETFNRHVKALTSVDASLEDMYAAYGALQDYVHRLVPAKRANPTDDVLSELAAGDLGDAEVAGLGTFLLGAGLDTTANVIGLGAYALLTHPDQLAALRADPRLVAGAVEELLRYLTITHTGARGALEDVELGGHVIKAGETVTLALQAANRDPAKFADPDTLDLRRDATGHLTFGHGIHQCLGQQLARVELRIAFPALLARFPTLRLAVPAEDVPMRHNRNIHGAHSLPVTWDRA</sequence>
<dbReference type="GO" id="GO:0016491">
    <property type="term" value="F:oxidoreductase activity"/>
    <property type="evidence" value="ECO:0007669"/>
    <property type="project" value="UniProtKB-KW"/>
</dbReference>
<evidence type="ECO:0000313" key="4">
    <source>
        <dbReference type="EMBL" id="MFC6087979.1"/>
    </source>
</evidence>
<evidence type="ECO:0000256" key="2">
    <source>
        <dbReference type="RuleBase" id="RU000461"/>
    </source>
</evidence>
<accession>A0ABW1NX73</accession>
<dbReference type="InterPro" id="IPR001128">
    <property type="entry name" value="Cyt_P450"/>
</dbReference>
<dbReference type="PRINTS" id="PR00385">
    <property type="entry name" value="P450"/>
</dbReference>